<accession>A0ABW1KLN4</accession>
<dbReference type="PANTHER" id="PTHR11106:SF27">
    <property type="entry name" value="MACRO DOMAIN-CONTAINING PROTEIN"/>
    <property type="match status" value="1"/>
</dbReference>
<evidence type="ECO:0000313" key="2">
    <source>
        <dbReference type="EMBL" id="MFC6022216.1"/>
    </source>
</evidence>
<organism evidence="2 3">
    <name type="scientific">Plantactinospora solaniradicis</name>
    <dbReference type="NCBI Taxonomy" id="1723736"/>
    <lineage>
        <taxon>Bacteria</taxon>
        <taxon>Bacillati</taxon>
        <taxon>Actinomycetota</taxon>
        <taxon>Actinomycetes</taxon>
        <taxon>Micromonosporales</taxon>
        <taxon>Micromonosporaceae</taxon>
        <taxon>Plantactinospora</taxon>
    </lineage>
</organism>
<evidence type="ECO:0000259" key="1">
    <source>
        <dbReference type="PROSITE" id="PS51154"/>
    </source>
</evidence>
<dbReference type="Proteomes" id="UP001596203">
    <property type="component" value="Unassembled WGS sequence"/>
</dbReference>
<dbReference type="PROSITE" id="PS51154">
    <property type="entry name" value="MACRO"/>
    <property type="match status" value="1"/>
</dbReference>
<dbReference type="InterPro" id="IPR002589">
    <property type="entry name" value="Macro_dom"/>
</dbReference>
<evidence type="ECO:0000313" key="3">
    <source>
        <dbReference type="Proteomes" id="UP001596203"/>
    </source>
</evidence>
<dbReference type="PANTHER" id="PTHR11106">
    <property type="entry name" value="GANGLIOSIDE INDUCED DIFFERENTIATION ASSOCIATED PROTEIN 2-RELATED"/>
    <property type="match status" value="1"/>
</dbReference>
<dbReference type="Pfam" id="PF01661">
    <property type="entry name" value="Macro"/>
    <property type="match status" value="1"/>
</dbReference>
<dbReference type="RefSeq" id="WP_377431531.1">
    <property type="nucleotide sequence ID" value="NZ_JBHSPR010000056.1"/>
</dbReference>
<protein>
    <submittedName>
        <fullName evidence="2">Macro domain-containing protein</fullName>
    </submittedName>
</protein>
<sequence>MPVVTAVLGDITTEVVDAVVNAANEAMRGGGGVDGAVHRSGGPAVLRDCIARFPNGLATGDAGWTTAGDLPARWIIHTVGPNYHAGQRDRSLLVSCYRRVLKVADEIGARTVAFPLISTGVFGWPRADAIATAIETLAAASTRVDEVRLVAVEEAVHKQIRAALWLRCPPPVGTGTVGSLFEREPTQFGLRGDSYLWRELRARFAHTPLPDHWFTLRTLLTDTIEQVVGEPLVSRESTPWHDKSAAIHVPEFDPGHGMSAGAVHLPWWVHTGVPILLDRYAAQREPDAAPTLAPANSVAFRWPSPLTAELT</sequence>
<dbReference type="SMART" id="SM00506">
    <property type="entry name" value="A1pp"/>
    <property type="match status" value="1"/>
</dbReference>
<dbReference type="SUPFAM" id="SSF52949">
    <property type="entry name" value="Macro domain-like"/>
    <property type="match status" value="1"/>
</dbReference>
<gene>
    <name evidence="2" type="ORF">ACFP2T_39425</name>
</gene>
<name>A0ABW1KLN4_9ACTN</name>
<reference evidence="3" key="1">
    <citation type="journal article" date="2019" name="Int. J. Syst. Evol. Microbiol.">
        <title>The Global Catalogue of Microorganisms (GCM) 10K type strain sequencing project: providing services to taxonomists for standard genome sequencing and annotation.</title>
        <authorList>
            <consortium name="The Broad Institute Genomics Platform"/>
            <consortium name="The Broad Institute Genome Sequencing Center for Infectious Disease"/>
            <person name="Wu L."/>
            <person name="Ma J."/>
        </authorList>
    </citation>
    <scope>NUCLEOTIDE SEQUENCE [LARGE SCALE GENOMIC DNA]</scope>
    <source>
        <strain evidence="3">ZS-35-S2</strain>
    </source>
</reference>
<keyword evidence="3" id="KW-1185">Reference proteome</keyword>
<dbReference type="Gene3D" id="3.40.220.10">
    <property type="entry name" value="Leucine Aminopeptidase, subunit E, domain 1"/>
    <property type="match status" value="1"/>
</dbReference>
<dbReference type="EMBL" id="JBHSPR010000056">
    <property type="protein sequence ID" value="MFC6022216.1"/>
    <property type="molecule type" value="Genomic_DNA"/>
</dbReference>
<proteinExistence type="predicted"/>
<dbReference type="InterPro" id="IPR043472">
    <property type="entry name" value="Macro_dom-like"/>
</dbReference>
<feature type="domain" description="Macro" evidence="1">
    <location>
        <begin position="1"/>
        <end position="168"/>
    </location>
</feature>
<comment type="caution">
    <text evidence="2">The sequence shown here is derived from an EMBL/GenBank/DDBJ whole genome shotgun (WGS) entry which is preliminary data.</text>
</comment>